<evidence type="ECO:0000256" key="3">
    <source>
        <dbReference type="ARBA" id="ARBA00022970"/>
    </source>
</evidence>
<feature type="non-terminal residue" evidence="6">
    <location>
        <position position="318"/>
    </location>
</feature>
<name>A0A7C5LSZ9_9PROT</name>
<dbReference type="Pfam" id="PF13458">
    <property type="entry name" value="Peripla_BP_6"/>
    <property type="match status" value="1"/>
</dbReference>
<gene>
    <name evidence="6" type="ORF">ENJ42_03885</name>
</gene>
<evidence type="ECO:0000256" key="1">
    <source>
        <dbReference type="ARBA" id="ARBA00010062"/>
    </source>
</evidence>
<evidence type="ECO:0000313" key="6">
    <source>
        <dbReference type="EMBL" id="HHL42734.1"/>
    </source>
</evidence>
<dbReference type="InterPro" id="IPR028082">
    <property type="entry name" value="Peripla_BP_I"/>
</dbReference>
<evidence type="ECO:0000259" key="5">
    <source>
        <dbReference type="Pfam" id="PF13458"/>
    </source>
</evidence>
<keyword evidence="2" id="KW-0732">Signal</keyword>
<keyword evidence="3" id="KW-0029">Amino-acid transport</keyword>
<evidence type="ECO:0000256" key="2">
    <source>
        <dbReference type="ARBA" id="ARBA00022729"/>
    </source>
</evidence>
<dbReference type="AlphaFoldDB" id="A0A7C5LSZ9"/>
<feature type="region of interest" description="Disordered" evidence="4">
    <location>
        <begin position="40"/>
        <end position="80"/>
    </location>
</feature>
<dbReference type="EMBL" id="DRMJ01000193">
    <property type="protein sequence ID" value="HHL42734.1"/>
    <property type="molecule type" value="Genomic_DNA"/>
</dbReference>
<dbReference type="SUPFAM" id="SSF53822">
    <property type="entry name" value="Periplasmic binding protein-like I"/>
    <property type="match status" value="1"/>
</dbReference>
<keyword evidence="3" id="KW-0813">Transport</keyword>
<sequence length="318" mass="34321">MYRQKPIMTRPYLQFFTNLWLGICLTFLISGCATTQPQPVPYPDRPIVNPQIPQPEDKTPRPVDEPEVENPDDTDVKSGLTPAFMDTDNIKRIAMILPFSSRSKALRAEADAMLKAAELSVFDNGDKNVLLIPIDGGGTQTGSRRAAQKAIEQGADIILGPIKASSVSAVGNIAARSHIPVIGFSNDMRAAGSGVFLLSFPPEAETRRIVDFAAEQGATKFAFLGPDSVYGRRVLAAYRDTITKTGGELTAVETYAGDDISVMQGPAERLARTYAQAREAALAKGETDPEPAFHAVLLPEKGTALRSLAPLLPYFDDS</sequence>
<dbReference type="PROSITE" id="PS51257">
    <property type="entry name" value="PROKAR_LIPOPROTEIN"/>
    <property type="match status" value="1"/>
</dbReference>
<feature type="domain" description="Leucine-binding protein" evidence="5">
    <location>
        <begin position="92"/>
        <end position="256"/>
    </location>
</feature>
<dbReference type="Proteomes" id="UP000885830">
    <property type="component" value="Unassembled WGS sequence"/>
</dbReference>
<proteinExistence type="inferred from homology"/>
<evidence type="ECO:0000256" key="4">
    <source>
        <dbReference type="SAM" id="MobiDB-lite"/>
    </source>
</evidence>
<protein>
    <recommendedName>
        <fullName evidence="5">Leucine-binding protein domain-containing protein</fullName>
    </recommendedName>
</protein>
<accession>A0A7C5LSZ9</accession>
<comment type="caution">
    <text evidence="6">The sequence shown here is derived from an EMBL/GenBank/DDBJ whole genome shotgun (WGS) entry which is preliminary data.</text>
</comment>
<reference evidence="6" key="1">
    <citation type="journal article" date="2020" name="mSystems">
        <title>Genome- and Community-Level Interaction Insights into Carbon Utilization and Element Cycling Functions of Hydrothermarchaeota in Hydrothermal Sediment.</title>
        <authorList>
            <person name="Zhou Z."/>
            <person name="Liu Y."/>
            <person name="Xu W."/>
            <person name="Pan J."/>
            <person name="Luo Z.H."/>
            <person name="Li M."/>
        </authorList>
    </citation>
    <scope>NUCLEOTIDE SEQUENCE [LARGE SCALE GENOMIC DNA]</scope>
    <source>
        <strain evidence="6">HyVt-485</strain>
    </source>
</reference>
<dbReference type="InterPro" id="IPR051010">
    <property type="entry name" value="BCAA_transport"/>
</dbReference>
<comment type="similarity">
    <text evidence="1">Belongs to the leucine-binding protein family.</text>
</comment>
<dbReference type="CDD" id="cd06339">
    <property type="entry name" value="PBP1_YraM_LppC_lipoprotein-like"/>
    <property type="match status" value="1"/>
</dbReference>
<dbReference type="PANTHER" id="PTHR30483:SF6">
    <property type="entry name" value="PERIPLASMIC BINDING PROTEIN OF ABC TRANSPORTER FOR NATURAL AMINO ACIDS"/>
    <property type="match status" value="1"/>
</dbReference>
<dbReference type="PANTHER" id="PTHR30483">
    <property type="entry name" value="LEUCINE-SPECIFIC-BINDING PROTEIN"/>
    <property type="match status" value="1"/>
</dbReference>
<dbReference type="InterPro" id="IPR028081">
    <property type="entry name" value="Leu-bd"/>
</dbReference>
<dbReference type="Gene3D" id="3.40.50.2300">
    <property type="match status" value="2"/>
</dbReference>
<dbReference type="GO" id="GO:0006865">
    <property type="term" value="P:amino acid transport"/>
    <property type="evidence" value="ECO:0007669"/>
    <property type="project" value="UniProtKB-KW"/>
</dbReference>
<organism evidence="6">
    <name type="scientific">Hellea balneolensis</name>
    <dbReference type="NCBI Taxonomy" id="287478"/>
    <lineage>
        <taxon>Bacteria</taxon>
        <taxon>Pseudomonadati</taxon>
        <taxon>Pseudomonadota</taxon>
        <taxon>Alphaproteobacteria</taxon>
        <taxon>Maricaulales</taxon>
        <taxon>Robiginitomaculaceae</taxon>
        <taxon>Hellea</taxon>
    </lineage>
</organism>
<feature type="compositionally biased region" description="Basic and acidic residues" evidence="4">
    <location>
        <begin position="55"/>
        <end position="64"/>
    </location>
</feature>